<dbReference type="OrthoDB" id="10261452at2759"/>
<dbReference type="AlphaFoldDB" id="A0A0R3PLC4"/>
<dbReference type="PANTHER" id="PTHR12661:SF5">
    <property type="entry name" value="SUPPRESSOR OF SWI4 1 HOMOLOG"/>
    <property type="match status" value="1"/>
</dbReference>
<dbReference type="GO" id="GO:0006364">
    <property type="term" value="P:rRNA processing"/>
    <property type="evidence" value="ECO:0007669"/>
    <property type="project" value="InterPro"/>
</dbReference>
<dbReference type="GO" id="GO:0000027">
    <property type="term" value="P:ribosomal large subunit assembly"/>
    <property type="evidence" value="ECO:0007669"/>
    <property type="project" value="TreeGrafter"/>
</dbReference>
<dbReference type="Proteomes" id="UP000267027">
    <property type="component" value="Unassembled WGS sequence"/>
</dbReference>
<evidence type="ECO:0000256" key="1">
    <source>
        <dbReference type="SAM" id="Coils"/>
    </source>
</evidence>
<dbReference type="InterPro" id="IPR045112">
    <property type="entry name" value="PPAN-like"/>
</dbReference>
<evidence type="ECO:0000313" key="5">
    <source>
        <dbReference type="EMBL" id="VDM57127.1"/>
    </source>
</evidence>
<evidence type="ECO:0000256" key="2">
    <source>
        <dbReference type="SAM" id="MobiDB-lite"/>
    </source>
</evidence>
<evidence type="ECO:0000313" key="6">
    <source>
        <dbReference type="Proteomes" id="UP000267027"/>
    </source>
</evidence>
<evidence type="ECO:0000313" key="7">
    <source>
        <dbReference type="WBParaSite" id="ACOC_0000554101-mRNA-1"/>
    </source>
</evidence>
<dbReference type="WBParaSite" id="ACOC_0000554101-mRNA-1">
    <property type="protein sequence ID" value="ACOC_0000554101-mRNA-1"/>
    <property type="gene ID" value="ACOC_0000554101"/>
</dbReference>
<protein>
    <submittedName>
        <fullName evidence="7">Brix domain-containing protein</fullName>
    </submittedName>
</protein>
<dbReference type="STRING" id="334426.A0A0R3PLC4"/>
<evidence type="ECO:0000259" key="4">
    <source>
        <dbReference type="PROSITE" id="PS50833"/>
    </source>
</evidence>
<accession>A0A0R3PLC4</accession>
<dbReference type="PANTHER" id="PTHR12661">
    <property type="entry name" value="PETER PAN-RELATED"/>
    <property type="match status" value="1"/>
</dbReference>
<name>A0A0R3PLC4_ANGCS</name>
<sequence>MPRTRRRGRAAKAARRGRVGGAQAVPRRHRRKRKDEDALDVQERAIKQIRTACAAKTAEYEKARQPHSFVIHRGSVGKYVKSLILKRNNIKDFVVHGGVLGVTNMIVLTASEISVQLRMMRFNQGPTLTFRVHEYSLARHVLSTQKRPSVHQKLFEKPPLIIINGFNQLDLRSMKRCLMVNYWEEDDSIDIRHYAIRVVASGINKSVRKLIMAGKSSSKELPDLSKYKDISDYLLNPGHLSDSEYEGEEQEVVLPQSLSTRTGTAKGEKSHIRLMEIGPRLKLELLKVEDGIDEGEVLYNKNVQKTGPELVALKKEAPKKKKLKKRMVQENERRVIRRLEKAKEAKKLEEQELKAYKEKAARNQAAAIGQAEDIENSREKDREIALLREKYVHLMLRL</sequence>
<feature type="domain" description="Brix" evidence="4">
    <location>
        <begin position="36"/>
        <end position="294"/>
    </location>
</feature>
<keyword evidence="3" id="KW-0472">Membrane</keyword>
<evidence type="ECO:0000256" key="3">
    <source>
        <dbReference type="SAM" id="Phobius"/>
    </source>
</evidence>
<dbReference type="PROSITE" id="PS50833">
    <property type="entry name" value="BRIX"/>
    <property type="match status" value="1"/>
</dbReference>
<feature type="coiled-coil region" evidence="1">
    <location>
        <begin position="329"/>
        <end position="366"/>
    </location>
</feature>
<dbReference type="GO" id="GO:0030687">
    <property type="term" value="C:preribosome, large subunit precursor"/>
    <property type="evidence" value="ECO:0007669"/>
    <property type="project" value="TreeGrafter"/>
</dbReference>
<keyword evidence="1" id="KW-0175">Coiled coil</keyword>
<keyword evidence="6" id="KW-1185">Reference proteome</keyword>
<keyword evidence="3" id="KW-1133">Transmembrane helix</keyword>
<proteinExistence type="predicted"/>
<dbReference type="SMART" id="SM00879">
    <property type="entry name" value="Brix"/>
    <property type="match status" value="1"/>
</dbReference>
<dbReference type="Pfam" id="PF04427">
    <property type="entry name" value="Brix"/>
    <property type="match status" value="1"/>
</dbReference>
<dbReference type="GO" id="GO:0019843">
    <property type="term" value="F:rRNA binding"/>
    <property type="evidence" value="ECO:0007669"/>
    <property type="project" value="InterPro"/>
</dbReference>
<feature type="region of interest" description="Disordered" evidence="2">
    <location>
        <begin position="1"/>
        <end position="39"/>
    </location>
</feature>
<dbReference type="OMA" id="IWRTILT"/>
<dbReference type="EMBL" id="UYYA01003877">
    <property type="protein sequence ID" value="VDM57127.1"/>
    <property type="molecule type" value="Genomic_DNA"/>
</dbReference>
<gene>
    <name evidence="5" type="ORF">ACOC_LOCUS5542</name>
</gene>
<dbReference type="InterPro" id="IPR007109">
    <property type="entry name" value="Brix"/>
</dbReference>
<feature type="transmembrane region" description="Helical" evidence="3">
    <location>
        <begin position="93"/>
        <end position="111"/>
    </location>
</feature>
<keyword evidence="3" id="KW-0812">Transmembrane</keyword>
<organism evidence="7">
    <name type="scientific">Angiostrongylus costaricensis</name>
    <name type="common">Nematode worm</name>
    <dbReference type="NCBI Taxonomy" id="334426"/>
    <lineage>
        <taxon>Eukaryota</taxon>
        <taxon>Metazoa</taxon>
        <taxon>Ecdysozoa</taxon>
        <taxon>Nematoda</taxon>
        <taxon>Chromadorea</taxon>
        <taxon>Rhabditida</taxon>
        <taxon>Rhabditina</taxon>
        <taxon>Rhabditomorpha</taxon>
        <taxon>Strongyloidea</taxon>
        <taxon>Metastrongylidae</taxon>
        <taxon>Angiostrongylus</taxon>
    </lineage>
</organism>
<feature type="compositionally biased region" description="Basic residues" evidence="2">
    <location>
        <begin position="1"/>
        <end position="18"/>
    </location>
</feature>
<reference evidence="5 6" key="2">
    <citation type="submission" date="2018-11" db="EMBL/GenBank/DDBJ databases">
        <authorList>
            <consortium name="Pathogen Informatics"/>
        </authorList>
    </citation>
    <scope>NUCLEOTIDE SEQUENCE [LARGE SCALE GENOMIC DNA]</scope>
    <source>
        <strain evidence="5 6">Costa Rica</strain>
    </source>
</reference>
<reference evidence="7" key="1">
    <citation type="submission" date="2017-02" db="UniProtKB">
        <authorList>
            <consortium name="WormBaseParasite"/>
        </authorList>
    </citation>
    <scope>IDENTIFICATION</scope>
</reference>